<gene>
    <name evidence="2" type="ORF">BLX24_24730</name>
</gene>
<evidence type="ECO:0000313" key="3">
    <source>
        <dbReference type="Proteomes" id="UP000181790"/>
    </source>
</evidence>
<proteinExistence type="predicted"/>
<dbReference type="AlphaFoldDB" id="A0A1S2VDV9"/>
<comment type="caution">
    <text evidence="2">The sequence shown here is derived from an EMBL/GenBank/DDBJ whole genome shotgun (WGS) entry which is preliminary data.</text>
</comment>
<accession>A0A1S2VDV9</accession>
<reference evidence="2 3" key="1">
    <citation type="submission" date="2016-10" db="EMBL/GenBank/DDBJ databases">
        <title>Arsenicibacter rosenii gen. nov., sp. nov., an efficient arsenic-methylating bacterium isolated from an arsenic-contaminated paddy soil.</title>
        <authorList>
            <person name="Huang K."/>
        </authorList>
    </citation>
    <scope>NUCLEOTIDE SEQUENCE [LARGE SCALE GENOMIC DNA]</scope>
    <source>
        <strain evidence="2 3">SM-1</strain>
    </source>
</reference>
<feature type="compositionally biased region" description="Basic and acidic residues" evidence="1">
    <location>
        <begin position="102"/>
        <end position="115"/>
    </location>
</feature>
<dbReference type="RefSeq" id="WP_071505912.1">
    <property type="nucleotide sequence ID" value="NZ_MORL01000023.1"/>
</dbReference>
<dbReference type="EMBL" id="MORL01000023">
    <property type="protein sequence ID" value="OIN56386.1"/>
    <property type="molecule type" value="Genomic_DNA"/>
</dbReference>
<sequence length="138" mass="16323">MLQYKFVEFIPDNIAEGVLYISIEYCTAIHKCVCGCGNEVVTPLSPTDWKLTFDGKSVSLHPSIGNWNFECKSHYWITNNRIDFAGRWNEKEIRLGREEDMKRKKDFFEPPKEETNPSTTQEKPIRTGFWEWFMSLFR</sequence>
<dbReference type="Pfam" id="PF20137">
    <property type="entry name" value="BubE"/>
    <property type="match status" value="1"/>
</dbReference>
<dbReference type="InterPro" id="IPR045384">
    <property type="entry name" value="DUF6527"/>
</dbReference>
<keyword evidence="3" id="KW-1185">Reference proteome</keyword>
<organism evidence="2 3">
    <name type="scientific">Arsenicibacter rosenii</name>
    <dbReference type="NCBI Taxonomy" id="1750698"/>
    <lineage>
        <taxon>Bacteria</taxon>
        <taxon>Pseudomonadati</taxon>
        <taxon>Bacteroidota</taxon>
        <taxon>Cytophagia</taxon>
        <taxon>Cytophagales</taxon>
        <taxon>Spirosomataceae</taxon>
        <taxon>Arsenicibacter</taxon>
    </lineage>
</organism>
<feature type="region of interest" description="Disordered" evidence="1">
    <location>
        <begin position="102"/>
        <end position="122"/>
    </location>
</feature>
<dbReference type="Proteomes" id="UP000181790">
    <property type="component" value="Unassembled WGS sequence"/>
</dbReference>
<evidence type="ECO:0000313" key="2">
    <source>
        <dbReference type="EMBL" id="OIN56386.1"/>
    </source>
</evidence>
<protein>
    <submittedName>
        <fullName evidence="2">Uncharacterized protein</fullName>
    </submittedName>
</protein>
<evidence type="ECO:0000256" key="1">
    <source>
        <dbReference type="SAM" id="MobiDB-lite"/>
    </source>
</evidence>
<name>A0A1S2VDV9_9BACT</name>